<reference evidence="1 2" key="1">
    <citation type="submission" date="2017-08" db="EMBL/GenBank/DDBJ databases">
        <title>Infants hospitalized years apart are colonized by the same room-sourced microbial strains.</title>
        <authorList>
            <person name="Brooks B."/>
            <person name="Olm M.R."/>
            <person name="Firek B.A."/>
            <person name="Baker R."/>
            <person name="Thomas B.C."/>
            <person name="Morowitz M.J."/>
            <person name="Banfield J.F."/>
        </authorList>
    </citation>
    <scope>NUCLEOTIDE SEQUENCE [LARGE SCALE GENOMIC DNA]</scope>
    <source>
        <strain evidence="1">S2_003_000_R2_11</strain>
    </source>
</reference>
<dbReference type="Proteomes" id="UP000248975">
    <property type="component" value="Unassembled WGS sequence"/>
</dbReference>
<dbReference type="EMBL" id="QFQS01000004">
    <property type="protein sequence ID" value="PZQ96183.1"/>
    <property type="molecule type" value="Genomic_DNA"/>
</dbReference>
<proteinExistence type="predicted"/>
<accession>A0A2W5TZC8</accession>
<name>A0A2W5TZC8_CERSP</name>
<dbReference type="AlphaFoldDB" id="A0A2W5TZC8"/>
<comment type="caution">
    <text evidence="1">The sequence shown here is derived from an EMBL/GenBank/DDBJ whole genome shotgun (WGS) entry which is preliminary data.</text>
</comment>
<sequence>MQKLTVHKPIVAQLTRDRRVMATERCRELDGGTLATLFKVEVQMGTGPSILLRADYYFARKSQFNLGPTRLHLNIR</sequence>
<gene>
    <name evidence="1" type="ORF">DI533_17260</name>
</gene>
<organism evidence="1 2">
    <name type="scientific">Cereibacter sphaeroides</name>
    <name type="common">Rhodobacter sphaeroides</name>
    <dbReference type="NCBI Taxonomy" id="1063"/>
    <lineage>
        <taxon>Bacteria</taxon>
        <taxon>Pseudomonadati</taxon>
        <taxon>Pseudomonadota</taxon>
        <taxon>Alphaproteobacteria</taxon>
        <taxon>Rhodobacterales</taxon>
        <taxon>Paracoccaceae</taxon>
        <taxon>Cereibacter</taxon>
    </lineage>
</organism>
<protein>
    <submittedName>
        <fullName evidence="1">Uncharacterized protein</fullName>
    </submittedName>
</protein>
<evidence type="ECO:0000313" key="2">
    <source>
        <dbReference type="Proteomes" id="UP000248975"/>
    </source>
</evidence>
<evidence type="ECO:0000313" key="1">
    <source>
        <dbReference type="EMBL" id="PZQ96183.1"/>
    </source>
</evidence>